<dbReference type="EMBL" id="JAFMPY010000001">
    <property type="protein sequence ID" value="MBO0902044.1"/>
    <property type="molecule type" value="Genomic_DNA"/>
</dbReference>
<keyword evidence="2" id="KW-0255">Endonuclease</keyword>
<dbReference type="InterPro" id="IPR008538">
    <property type="entry name" value="Uma2"/>
</dbReference>
<dbReference type="InterPro" id="IPR012296">
    <property type="entry name" value="Nuclease_put_TT1808"/>
</dbReference>
<dbReference type="Pfam" id="PF05685">
    <property type="entry name" value="Uma2"/>
    <property type="match status" value="1"/>
</dbReference>
<protein>
    <submittedName>
        <fullName evidence="2">Uma2 family endonuclease</fullName>
    </submittedName>
</protein>
<dbReference type="Gene3D" id="3.90.1570.10">
    <property type="entry name" value="tt1808, chain A"/>
    <property type="match status" value="1"/>
</dbReference>
<accession>A0ABS3IXA3</accession>
<dbReference type="Proteomes" id="UP000664288">
    <property type="component" value="Unassembled WGS sequence"/>
</dbReference>
<evidence type="ECO:0000313" key="3">
    <source>
        <dbReference type="Proteomes" id="UP000664288"/>
    </source>
</evidence>
<name>A0ABS3IXA3_9HYPH</name>
<organism evidence="2 3">
    <name type="scientific">Jiella sonneratiae</name>
    <dbReference type="NCBI Taxonomy" id="2816856"/>
    <lineage>
        <taxon>Bacteria</taxon>
        <taxon>Pseudomonadati</taxon>
        <taxon>Pseudomonadota</taxon>
        <taxon>Alphaproteobacteria</taxon>
        <taxon>Hyphomicrobiales</taxon>
        <taxon>Aurantimonadaceae</taxon>
        <taxon>Jiella</taxon>
    </lineage>
</organism>
<keyword evidence="3" id="KW-1185">Reference proteome</keyword>
<dbReference type="CDD" id="cd06260">
    <property type="entry name" value="DUF820-like"/>
    <property type="match status" value="1"/>
</dbReference>
<sequence>MSSLAEQRSRGDLPTNMSVDEFFDWLETHEDRYELDDGTPVMMPFVKRAHARVVSNFDRLLHAALDPDDYMVTQGDFAVQTGPRSIRFADVLVEPASDDLDGRIANAILIVEVLSESTAKIDFGAKRLEYLGLDHLQAYVIAAQDEAHLWVWQRAGAGWPEAPQELTSGEVAIAALGVTLPLSELYRGVRRTEP</sequence>
<dbReference type="SUPFAM" id="SSF52980">
    <property type="entry name" value="Restriction endonuclease-like"/>
    <property type="match status" value="1"/>
</dbReference>
<feature type="domain" description="Putative restriction endonuclease" evidence="1">
    <location>
        <begin position="19"/>
        <end position="173"/>
    </location>
</feature>
<gene>
    <name evidence="2" type="ORF">J1C47_00185</name>
</gene>
<dbReference type="InterPro" id="IPR011335">
    <property type="entry name" value="Restrct_endonuc-II-like"/>
</dbReference>
<keyword evidence="2" id="KW-0540">Nuclease</keyword>
<proteinExistence type="predicted"/>
<comment type="caution">
    <text evidence="2">The sequence shown here is derived from an EMBL/GenBank/DDBJ whole genome shotgun (WGS) entry which is preliminary data.</text>
</comment>
<dbReference type="GO" id="GO:0004519">
    <property type="term" value="F:endonuclease activity"/>
    <property type="evidence" value="ECO:0007669"/>
    <property type="project" value="UniProtKB-KW"/>
</dbReference>
<evidence type="ECO:0000259" key="1">
    <source>
        <dbReference type="Pfam" id="PF05685"/>
    </source>
</evidence>
<reference evidence="2 3" key="1">
    <citation type="submission" date="2021-03" db="EMBL/GenBank/DDBJ databases">
        <title>Whole genome sequence of Jiella sp. MQZ13P-4.</title>
        <authorList>
            <person name="Tuo L."/>
        </authorList>
    </citation>
    <scope>NUCLEOTIDE SEQUENCE [LARGE SCALE GENOMIC DNA]</scope>
    <source>
        <strain evidence="2 3">MQZ13P-4</strain>
    </source>
</reference>
<keyword evidence="2" id="KW-0378">Hydrolase</keyword>
<evidence type="ECO:0000313" key="2">
    <source>
        <dbReference type="EMBL" id="MBO0902044.1"/>
    </source>
</evidence>
<dbReference type="PANTHER" id="PTHR36558">
    <property type="entry name" value="GLR1098 PROTEIN"/>
    <property type="match status" value="1"/>
</dbReference>
<dbReference type="PANTHER" id="PTHR36558:SF1">
    <property type="entry name" value="RESTRICTION ENDONUCLEASE DOMAIN-CONTAINING PROTEIN-RELATED"/>
    <property type="match status" value="1"/>
</dbReference>
<dbReference type="RefSeq" id="WP_207348695.1">
    <property type="nucleotide sequence ID" value="NZ_JAFMPY010000001.1"/>
</dbReference>